<evidence type="ECO:0000313" key="5">
    <source>
        <dbReference type="EMBL" id="GAA0439127.1"/>
    </source>
</evidence>
<dbReference type="PANTHER" id="PTHR13096">
    <property type="entry name" value="MINA53 MYC INDUCED NUCLEAR ANTIGEN"/>
    <property type="match status" value="1"/>
</dbReference>
<dbReference type="PANTHER" id="PTHR13096:SF8">
    <property type="entry name" value="RIBOSOMAL OXYGENASE 1"/>
    <property type="match status" value="1"/>
</dbReference>
<evidence type="ECO:0000256" key="1">
    <source>
        <dbReference type="ARBA" id="ARBA00001954"/>
    </source>
</evidence>
<sequence>MTDALSWAERLGGDRFLAQTFSRSHFVSLGSVGAFDSLLTWDDVNTILSTHRLQPPRLRLAAGGDVVDPDRYTTTVTNRRGASWHVLRPAELHARLAEGASLVLDSVEELHPPVRAAAAALEQLTRMTVQANLYASWTPQPGFGRHWDDHAVVVCQISGSKRWKIWEPTREDPGWVDVDMPEEPEGDPLADIVLSAGDLLYLPRGWWHEVAADAEASLHLTFGLTGPSTGADLLHWLVDSLREQPILRQDVPKFGSADDTGAYVARLRLALGKAFDDPGLVDRWADAVDTTHPGRVRPSLPYVTGVPSDALLSVVLTCPRAQVDTTDTGTVTLRAGGTRFEFARQVRPVLAALLPGEPVELVDLARRAGLTVADVAEVATVLVQGQVAAVAGRWGR</sequence>
<dbReference type="Pfam" id="PF08007">
    <property type="entry name" value="JmjC_2"/>
    <property type="match status" value="1"/>
</dbReference>
<evidence type="ECO:0000256" key="3">
    <source>
        <dbReference type="ARBA" id="ARBA00023004"/>
    </source>
</evidence>
<dbReference type="InterPro" id="IPR039994">
    <property type="entry name" value="NO66-like"/>
</dbReference>
<feature type="domain" description="JmjC" evidence="4">
    <location>
        <begin position="85"/>
        <end position="241"/>
    </location>
</feature>
<dbReference type="SUPFAM" id="SSF51197">
    <property type="entry name" value="Clavaminate synthase-like"/>
    <property type="match status" value="1"/>
</dbReference>
<keyword evidence="3" id="KW-0408">Iron</keyword>
<dbReference type="PROSITE" id="PS51184">
    <property type="entry name" value="JMJC"/>
    <property type="match status" value="1"/>
</dbReference>
<dbReference type="Gene3D" id="2.60.120.650">
    <property type="entry name" value="Cupin"/>
    <property type="match status" value="1"/>
</dbReference>
<comment type="cofactor">
    <cofactor evidence="1">
        <name>Fe(2+)</name>
        <dbReference type="ChEBI" id="CHEBI:29033"/>
    </cofactor>
</comment>
<dbReference type="Proteomes" id="UP001500879">
    <property type="component" value="Unassembled WGS sequence"/>
</dbReference>
<evidence type="ECO:0000313" key="6">
    <source>
        <dbReference type="Proteomes" id="UP001500879"/>
    </source>
</evidence>
<dbReference type="RefSeq" id="WP_344033181.1">
    <property type="nucleotide sequence ID" value="NZ_BAAABX010000093.1"/>
</dbReference>
<organism evidence="5 6">
    <name type="scientific">Streptomyces luteireticuli</name>
    <dbReference type="NCBI Taxonomy" id="173858"/>
    <lineage>
        <taxon>Bacteria</taxon>
        <taxon>Bacillati</taxon>
        <taxon>Actinomycetota</taxon>
        <taxon>Actinomycetes</taxon>
        <taxon>Kitasatosporales</taxon>
        <taxon>Streptomycetaceae</taxon>
        <taxon>Streptomyces</taxon>
    </lineage>
</organism>
<evidence type="ECO:0000259" key="4">
    <source>
        <dbReference type="PROSITE" id="PS51184"/>
    </source>
</evidence>
<proteinExistence type="predicted"/>
<accession>A0ABN0Z9L9</accession>
<gene>
    <name evidence="5" type="ORF">GCM10010357_70660</name>
</gene>
<keyword evidence="2" id="KW-0479">Metal-binding</keyword>
<evidence type="ECO:0000256" key="2">
    <source>
        <dbReference type="ARBA" id="ARBA00022723"/>
    </source>
</evidence>
<reference evidence="5 6" key="1">
    <citation type="journal article" date="2019" name="Int. J. Syst. Evol. Microbiol.">
        <title>The Global Catalogue of Microorganisms (GCM) 10K type strain sequencing project: providing services to taxonomists for standard genome sequencing and annotation.</title>
        <authorList>
            <consortium name="The Broad Institute Genomics Platform"/>
            <consortium name="The Broad Institute Genome Sequencing Center for Infectious Disease"/>
            <person name="Wu L."/>
            <person name="Ma J."/>
        </authorList>
    </citation>
    <scope>NUCLEOTIDE SEQUENCE [LARGE SCALE GENOMIC DNA]</scope>
    <source>
        <strain evidence="5 6">JCM 4788</strain>
    </source>
</reference>
<name>A0ABN0Z9L9_9ACTN</name>
<protein>
    <recommendedName>
        <fullName evidence="4">JmjC domain-containing protein</fullName>
    </recommendedName>
</protein>
<dbReference type="InterPro" id="IPR003347">
    <property type="entry name" value="JmjC_dom"/>
</dbReference>
<keyword evidence="6" id="KW-1185">Reference proteome</keyword>
<comment type="caution">
    <text evidence="5">The sequence shown here is derived from an EMBL/GenBank/DDBJ whole genome shotgun (WGS) entry which is preliminary data.</text>
</comment>
<dbReference type="EMBL" id="BAAABX010000093">
    <property type="protein sequence ID" value="GAA0439127.1"/>
    <property type="molecule type" value="Genomic_DNA"/>
</dbReference>